<gene>
    <name evidence="1" type="ORF">ACHAWO_005885</name>
</gene>
<organism evidence="1 2">
    <name type="scientific">Cyclotella atomus</name>
    <dbReference type="NCBI Taxonomy" id="382360"/>
    <lineage>
        <taxon>Eukaryota</taxon>
        <taxon>Sar</taxon>
        <taxon>Stramenopiles</taxon>
        <taxon>Ochrophyta</taxon>
        <taxon>Bacillariophyta</taxon>
        <taxon>Coscinodiscophyceae</taxon>
        <taxon>Thalassiosirophycidae</taxon>
        <taxon>Stephanodiscales</taxon>
        <taxon>Stephanodiscaceae</taxon>
        <taxon>Cyclotella</taxon>
    </lineage>
</organism>
<sequence length="91" mass="10052">MSLRALQSIFSEDLTRGMPSLFCMGALIDILRSMAWACSFCCCSRALLLLRRRVFRLLTEGLVRIPCCVATPNNITGNHSAAAFVKGGKWL</sequence>
<dbReference type="EMBL" id="JALLPJ020001393">
    <property type="protein sequence ID" value="KAL3765936.1"/>
    <property type="molecule type" value="Genomic_DNA"/>
</dbReference>
<evidence type="ECO:0000313" key="2">
    <source>
        <dbReference type="Proteomes" id="UP001530400"/>
    </source>
</evidence>
<name>A0ABD3MVI2_9STRA</name>
<accession>A0ABD3MVI2</accession>
<comment type="caution">
    <text evidence="1">The sequence shown here is derived from an EMBL/GenBank/DDBJ whole genome shotgun (WGS) entry which is preliminary data.</text>
</comment>
<proteinExistence type="predicted"/>
<keyword evidence="2" id="KW-1185">Reference proteome</keyword>
<reference evidence="1 2" key="1">
    <citation type="submission" date="2024-10" db="EMBL/GenBank/DDBJ databases">
        <title>Updated reference genomes for cyclostephanoid diatoms.</title>
        <authorList>
            <person name="Roberts W.R."/>
            <person name="Alverson A.J."/>
        </authorList>
    </citation>
    <scope>NUCLEOTIDE SEQUENCE [LARGE SCALE GENOMIC DNA]</scope>
    <source>
        <strain evidence="1 2">AJA010-31</strain>
    </source>
</reference>
<protein>
    <submittedName>
        <fullName evidence="1">Uncharacterized protein</fullName>
    </submittedName>
</protein>
<dbReference type="Proteomes" id="UP001530400">
    <property type="component" value="Unassembled WGS sequence"/>
</dbReference>
<dbReference type="AlphaFoldDB" id="A0ABD3MVI2"/>
<evidence type="ECO:0000313" key="1">
    <source>
        <dbReference type="EMBL" id="KAL3765936.1"/>
    </source>
</evidence>